<dbReference type="AlphaFoldDB" id="A0A9D5K017"/>
<proteinExistence type="predicted"/>
<sequence>MIKAFGRLAGNIPAALTGGGLFLLSLLVFQLSLPIALVTGVGGYLVSGFLIFPAKPALEQQQQDLLHRVLKDGDRQL</sequence>
<name>A0A9D5K017_9BACT</name>
<accession>A0A9D5K017</accession>
<dbReference type="Proteomes" id="UP000649604">
    <property type="component" value="Unassembled WGS sequence"/>
</dbReference>
<evidence type="ECO:0000313" key="3">
    <source>
        <dbReference type="Proteomes" id="UP000649604"/>
    </source>
</evidence>
<keyword evidence="1" id="KW-1133">Transmembrane helix</keyword>
<organism evidence="2 3">
    <name type="scientific">candidate division KSB3 bacterium</name>
    <dbReference type="NCBI Taxonomy" id="2044937"/>
    <lineage>
        <taxon>Bacteria</taxon>
        <taxon>candidate division KSB3</taxon>
    </lineage>
</organism>
<keyword evidence="1" id="KW-0812">Transmembrane</keyword>
<gene>
    <name evidence="2" type="ORF">GF339_22895</name>
</gene>
<comment type="caution">
    <text evidence="2">The sequence shown here is derived from an EMBL/GenBank/DDBJ whole genome shotgun (WGS) entry which is preliminary data.</text>
</comment>
<feature type="transmembrane region" description="Helical" evidence="1">
    <location>
        <begin position="12"/>
        <end position="29"/>
    </location>
</feature>
<reference evidence="2" key="1">
    <citation type="submission" date="2019-11" db="EMBL/GenBank/DDBJ databases">
        <title>Microbial mats filling the niche in hypersaline microbial mats.</title>
        <authorList>
            <person name="Wong H.L."/>
            <person name="Macleod F.I."/>
            <person name="White R.A. III"/>
            <person name="Burns B.P."/>
        </authorList>
    </citation>
    <scope>NUCLEOTIDE SEQUENCE</scope>
    <source>
        <strain evidence="2">Rbin_158</strain>
    </source>
</reference>
<evidence type="ECO:0000313" key="2">
    <source>
        <dbReference type="EMBL" id="MBD3327452.1"/>
    </source>
</evidence>
<keyword evidence="1" id="KW-0472">Membrane</keyword>
<feature type="non-terminal residue" evidence="2">
    <location>
        <position position="77"/>
    </location>
</feature>
<evidence type="ECO:0000256" key="1">
    <source>
        <dbReference type="SAM" id="Phobius"/>
    </source>
</evidence>
<protein>
    <submittedName>
        <fullName evidence="2">Uncharacterized protein</fullName>
    </submittedName>
</protein>
<dbReference type="EMBL" id="WJJP01000736">
    <property type="protein sequence ID" value="MBD3327452.1"/>
    <property type="molecule type" value="Genomic_DNA"/>
</dbReference>
<feature type="transmembrane region" description="Helical" evidence="1">
    <location>
        <begin position="35"/>
        <end position="52"/>
    </location>
</feature>